<dbReference type="PROSITE" id="PS51257">
    <property type="entry name" value="PROKAR_LIPOPROTEIN"/>
    <property type="match status" value="1"/>
</dbReference>
<evidence type="ECO:0000256" key="2">
    <source>
        <dbReference type="ARBA" id="ARBA00022801"/>
    </source>
</evidence>
<keyword evidence="5" id="KW-1185">Reference proteome</keyword>
<dbReference type="PANTHER" id="PTHR23422:SF11">
    <property type="entry name" value="DIPEPTIDYL PEPTIDASE 3"/>
    <property type="match status" value="1"/>
</dbReference>
<name>A0A1I6Z2Q2_9FLAO</name>
<dbReference type="AlphaFoldDB" id="A0A1I6Z2Q2"/>
<organism evidence="4 5">
    <name type="scientific">Lishizhenia tianjinensis</name>
    <dbReference type="NCBI Taxonomy" id="477690"/>
    <lineage>
        <taxon>Bacteria</taxon>
        <taxon>Pseudomonadati</taxon>
        <taxon>Bacteroidota</taxon>
        <taxon>Flavobacteriia</taxon>
        <taxon>Flavobacteriales</taxon>
        <taxon>Crocinitomicaceae</taxon>
        <taxon>Lishizhenia</taxon>
    </lineage>
</organism>
<proteinExistence type="predicted"/>
<dbReference type="Gene3D" id="3.30.540.30">
    <property type="match status" value="2"/>
</dbReference>
<dbReference type="PANTHER" id="PTHR23422">
    <property type="entry name" value="DIPEPTIDYL PEPTIDASE III-RELATED"/>
    <property type="match status" value="1"/>
</dbReference>
<dbReference type="STRING" id="477690.SAMN05216474_1366"/>
<gene>
    <name evidence="4" type="ORF">SAMN05216474_1366</name>
</gene>
<dbReference type="InterPro" id="IPR039461">
    <property type="entry name" value="Peptidase_M49"/>
</dbReference>
<dbReference type="GO" id="GO:0016787">
    <property type="term" value="F:hydrolase activity"/>
    <property type="evidence" value="ECO:0007669"/>
    <property type="project" value="UniProtKB-KW"/>
</dbReference>
<evidence type="ECO:0000313" key="4">
    <source>
        <dbReference type="EMBL" id="SFT56681.1"/>
    </source>
</evidence>
<dbReference type="GO" id="GO:0046872">
    <property type="term" value="F:metal ion binding"/>
    <property type="evidence" value="ECO:0007669"/>
    <property type="project" value="UniProtKB-KW"/>
</dbReference>
<reference evidence="4 5" key="1">
    <citation type="submission" date="2016-10" db="EMBL/GenBank/DDBJ databases">
        <authorList>
            <person name="de Groot N.N."/>
        </authorList>
    </citation>
    <scope>NUCLEOTIDE SEQUENCE [LARGE SCALE GENOMIC DNA]</scope>
    <source>
        <strain evidence="4 5">CGMCC 1.7005</strain>
    </source>
</reference>
<dbReference type="Pfam" id="PF03571">
    <property type="entry name" value="Peptidase_M49"/>
    <property type="match status" value="2"/>
</dbReference>
<dbReference type="Proteomes" id="UP000236454">
    <property type="component" value="Unassembled WGS sequence"/>
</dbReference>
<evidence type="ECO:0000313" key="5">
    <source>
        <dbReference type="Proteomes" id="UP000236454"/>
    </source>
</evidence>
<evidence type="ECO:0000256" key="1">
    <source>
        <dbReference type="ARBA" id="ARBA00022723"/>
    </source>
</evidence>
<keyword evidence="1" id="KW-0479">Metal-binding</keyword>
<protein>
    <submittedName>
        <fullName evidence="4">Dipeptidyl-peptidase-3</fullName>
    </submittedName>
</protein>
<sequence>MNKKHIFGLGIMMAALATSACNQENKTETPQELSVKDTLDLNINPNQDDLEMVVDRFADIQVLRYKINDFDNLSVDQKKLVYFLAQAGLSGRDIIYDQNNEHNLEIRAALDNILANYQGDRKHADWLNLELYAKRFYFANGVHHHYGMQKMMPGFDQAYFNELTQAVGTELSPEALELMFSDKVGMKRKNKNPEVDMIVASANNFYGEGVTQEMVEAFYAKKSEEQDSTPVELGLNSKLVLENGELVEKVYAANGMYAEAIQQIIYWLEQATTVAENEDQKAALEKLIEYYQTGDLETWDEYNILWAKSTAGDIDYINGFIEVYGDALGKRASFESIVQITDFDASERMKVVANNVQWFEDNSPIMNDHKKKNVKGVSYKVVQVASEAGDASPSTPIGVNLPNNNWIREQHGSKSVSLGNLIAAYNESKGSGLLEEFANDAKEIELAKAHAKLAGKMHTALHEVVGHASGQINKGVGQPAETLKNYASTLEEARADLVGLYYIMDPKLMELGLVESLEVGVAEYDGYIRNGLMTQLMRLELGDDIEEEHMQNRQLVAAWAMEKGAADKVIERVVKDGKTYFNINDYDKLRELFGELLKEIQRIKSEGDYEAGKNLVETYGVKVNQELHKEVLERVKVLDLPPYQGFVNPVLSPVKDAEGNIVNIKVEYNQNFLEQMLYYSEKYSFLK</sequence>
<dbReference type="RefSeq" id="WP_244526198.1">
    <property type="nucleotide sequence ID" value="NZ_FPAS01000001.1"/>
</dbReference>
<keyword evidence="2" id="KW-0378">Hydrolase</keyword>
<dbReference type="EMBL" id="FPAS01000001">
    <property type="protein sequence ID" value="SFT56681.1"/>
    <property type="molecule type" value="Genomic_DNA"/>
</dbReference>
<keyword evidence="3" id="KW-0732">Signal</keyword>
<evidence type="ECO:0000256" key="3">
    <source>
        <dbReference type="SAM" id="SignalP"/>
    </source>
</evidence>
<feature type="signal peptide" evidence="3">
    <location>
        <begin position="1"/>
        <end position="20"/>
    </location>
</feature>
<feature type="chain" id="PRO_5014738014" evidence="3">
    <location>
        <begin position="21"/>
        <end position="687"/>
    </location>
</feature>
<accession>A0A1I6Z2Q2</accession>